<evidence type="ECO:0000313" key="4">
    <source>
        <dbReference type="Proteomes" id="UP001408789"/>
    </source>
</evidence>
<dbReference type="Pfam" id="PF02668">
    <property type="entry name" value="TauD"/>
    <property type="match status" value="1"/>
</dbReference>
<sequence>MATTRFFQQVELPQQKTYQEGVVFPAVLSPTTNTDDVTEFEEAIRSEKQWLESLLQKSGVILFRGFPVTSALDFNNVVEAFGFPEFSYLGGRASRTQIVGRVYTANESPLDKRIPFHHELAYNVDFPSKLFFYCEEEPGKGGETPVVSSHIVYEKMKERHPEFVAKVEEHGVTYVTIMGDEDDSSSIGGMGWKSAYMTDDKNVAEERAAKQGSKLEWMGNGVKIIAGPRQAIKFDKGNQRKTWFVNHGFETVKSKIGDRDLYYEIGNGDPMPDDAIKECLKIMDEECVAIPWKKGDVMLVNNLMVLHGRLPLLKLPRRVLASLCK</sequence>
<keyword evidence="4" id="KW-1185">Reference proteome</keyword>
<feature type="domain" description="TauD/TfdA-like" evidence="2">
    <location>
        <begin position="34"/>
        <end position="312"/>
    </location>
</feature>
<protein>
    <recommendedName>
        <fullName evidence="2">TauD/TfdA-like domain-containing protein</fullName>
    </recommendedName>
</protein>
<dbReference type="InterPro" id="IPR003819">
    <property type="entry name" value="TauD/TfdA-like"/>
</dbReference>
<dbReference type="Proteomes" id="UP001408789">
    <property type="component" value="Unassembled WGS sequence"/>
</dbReference>
<dbReference type="Gene3D" id="3.60.130.10">
    <property type="entry name" value="Clavaminate synthase-like"/>
    <property type="match status" value="1"/>
</dbReference>
<evidence type="ECO:0000259" key="2">
    <source>
        <dbReference type="Pfam" id="PF02668"/>
    </source>
</evidence>
<dbReference type="SUPFAM" id="SSF51197">
    <property type="entry name" value="Clavaminate synthase-like"/>
    <property type="match status" value="1"/>
</dbReference>
<gene>
    <name evidence="3" type="ORF">SSX86_013534</name>
</gene>
<reference evidence="3 4" key="1">
    <citation type="submission" date="2024-04" db="EMBL/GenBank/DDBJ databases">
        <title>The reference genome of an endangered Asteraceae, Deinandra increscens subsp. villosa, native to the Central Coast of California.</title>
        <authorList>
            <person name="Guilliams M."/>
            <person name="Hasenstab-Lehman K."/>
            <person name="Meyer R."/>
            <person name="Mcevoy S."/>
        </authorList>
    </citation>
    <scope>NUCLEOTIDE SEQUENCE [LARGE SCALE GENOMIC DNA]</scope>
    <source>
        <tissue evidence="3">Leaf</tissue>
    </source>
</reference>
<evidence type="ECO:0000313" key="3">
    <source>
        <dbReference type="EMBL" id="KAK9066213.1"/>
    </source>
</evidence>
<accession>A0AAP0D4B4</accession>
<dbReference type="PANTHER" id="PTHR10696:SF43">
    <property type="entry name" value="TAUD_TFDA-LIKE DOMAIN-CONTAINING PROTEIN-RELATED"/>
    <property type="match status" value="1"/>
</dbReference>
<organism evidence="3 4">
    <name type="scientific">Deinandra increscens subsp. villosa</name>
    <dbReference type="NCBI Taxonomy" id="3103831"/>
    <lineage>
        <taxon>Eukaryota</taxon>
        <taxon>Viridiplantae</taxon>
        <taxon>Streptophyta</taxon>
        <taxon>Embryophyta</taxon>
        <taxon>Tracheophyta</taxon>
        <taxon>Spermatophyta</taxon>
        <taxon>Magnoliopsida</taxon>
        <taxon>eudicotyledons</taxon>
        <taxon>Gunneridae</taxon>
        <taxon>Pentapetalae</taxon>
        <taxon>asterids</taxon>
        <taxon>campanulids</taxon>
        <taxon>Asterales</taxon>
        <taxon>Asteraceae</taxon>
        <taxon>Asteroideae</taxon>
        <taxon>Heliantheae alliance</taxon>
        <taxon>Madieae</taxon>
        <taxon>Madiinae</taxon>
        <taxon>Deinandra</taxon>
    </lineage>
</organism>
<dbReference type="PANTHER" id="PTHR10696">
    <property type="entry name" value="GAMMA-BUTYROBETAINE HYDROXYLASE-RELATED"/>
    <property type="match status" value="1"/>
</dbReference>
<dbReference type="EMBL" id="JBCNJP010000015">
    <property type="protein sequence ID" value="KAK9066213.1"/>
    <property type="molecule type" value="Genomic_DNA"/>
</dbReference>
<dbReference type="InterPro" id="IPR050411">
    <property type="entry name" value="AlphaKG_dependent_hydroxylases"/>
</dbReference>
<comment type="caution">
    <text evidence="3">The sequence shown here is derived from an EMBL/GenBank/DDBJ whole genome shotgun (WGS) entry which is preliminary data.</text>
</comment>
<name>A0AAP0D4B4_9ASTR</name>
<dbReference type="InterPro" id="IPR042098">
    <property type="entry name" value="TauD-like_sf"/>
</dbReference>
<dbReference type="AlphaFoldDB" id="A0AAP0D4B4"/>
<keyword evidence="1" id="KW-0560">Oxidoreductase</keyword>
<evidence type="ECO:0000256" key="1">
    <source>
        <dbReference type="ARBA" id="ARBA00023002"/>
    </source>
</evidence>
<proteinExistence type="predicted"/>
<dbReference type="FunFam" id="3.60.130.10:FF:000006">
    <property type="entry name" value="Clavaminate synthase-like protein At3g21360"/>
    <property type="match status" value="1"/>
</dbReference>
<dbReference type="GO" id="GO:0016491">
    <property type="term" value="F:oxidoreductase activity"/>
    <property type="evidence" value="ECO:0007669"/>
    <property type="project" value="UniProtKB-KW"/>
</dbReference>